<dbReference type="EMBL" id="CP012333">
    <property type="protein sequence ID" value="AKV00827.1"/>
    <property type="molecule type" value="Genomic_DNA"/>
</dbReference>
<dbReference type="KEGG" id="llu:AKJ09_07490"/>
<dbReference type="AlphaFoldDB" id="A0A0K1Q599"/>
<gene>
    <name evidence="1" type="ORF">AKJ09_07490</name>
</gene>
<accession>A0A0K1Q599</accession>
<name>A0A0K1Q599_9BACT</name>
<evidence type="ECO:0000313" key="1">
    <source>
        <dbReference type="EMBL" id="AKV00827.1"/>
    </source>
</evidence>
<dbReference type="Proteomes" id="UP000064967">
    <property type="component" value="Chromosome"/>
</dbReference>
<proteinExistence type="predicted"/>
<keyword evidence="2" id="KW-1185">Reference proteome</keyword>
<organism evidence="1 2">
    <name type="scientific">Labilithrix luteola</name>
    <dbReference type="NCBI Taxonomy" id="1391654"/>
    <lineage>
        <taxon>Bacteria</taxon>
        <taxon>Pseudomonadati</taxon>
        <taxon>Myxococcota</taxon>
        <taxon>Polyangia</taxon>
        <taxon>Polyangiales</taxon>
        <taxon>Labilitrichaceae</taxon>
        <taxon>Labilithrix</taxon>
    </lineage>
</organism>
<dbReference type="STRING" id="1391654.AKJ09_07490"/>
<reference evidence="1 2" key="1">
    <citation type="submission" date="2015-08" db="EMBL/GenBank/DDBJ databases">
        <authorList>
            <person name="Babu N.S."/>
            <person name="Beckwith C.J."/>
            <person name="Beseler K.G."/>
            <person name="Brison A."/>
            <person name="Carone J.V."/>
            <person name="Caskin T.P."/>
            <person name="Diamond M."/>
            <person name="Durham M.E."/>
            <person name="Foxe J.M."/>
            <person name="Go M."/>
            <person name="Henderson B.A."/>
            <person name="Jones I.B."/>
            <person name="McGettigan J.A."/>
            <person name="Micheletti S.J."/>
            <person name="Nasrallah M.E."/>
            <person name="Ortiz D."/>
            <person name="Piller C.R."/>
            <person name="Privatt S.R."/>
            <person name="Schneider S.L."/>
            <person name="Sharp S."/>
            <person name="Smith T.C."/>
            <person name="Stanton J.D."/>
            <person name="Ullery H.E."/>
            <person name="Wilson R.J."/>
            <person name="Serrano M.G."/>
            <person name="Buck G."/>
            <person name="Lee V."/>
            <person name="Wang Y."/>
            <person name="Carvalho R."/>
            <person name="Voegtly L."/>
            <person name="Shi R."/>
            <person name="Duckworth R."/>
            <person name="Johnson A."/>
            <person name="Loviza R."/>
            <person name="Walstead R."/>
            <person name="Shah Z."/>
            <person name="Kiflezghi M."/>
            <person name="Wade K."/>
            <person name="Ball S.L."/>
            <person name="Bradley K.W."/>
            <person name="Asai D.J."/>
            <person name="Bowman C.A."/>
            <person name="Russell D.A."/>
            <person name="Pope W.H."/>
            <person name="Jacobs-Sera D."/>
            <person name="Hendrix R.W."/>
            <person name="Hatfull G.F."/>
        </authorList>
    </citation>
    <scope>NUCLEOTIDE SEQUENCE [LARGE SCALE GENOMIC DNA]</scope>
    <source>
        <strain evidence="1 2">DSM 27648</strain>
    </source>
</reference>
<protein>
    <submittedName>
        <fullName evidence="1">Uncharacterized protein</fullName>
    </submittedName>
</protein>
<sequence length="59" mass="6362">MVGSMSMREGAISDPSVTRCAATRDVVVQRDHFASCDPFVSDDASLTRSCAGARYARCF</sequence>
<evidence type="ECO:0000313" key="2">
    <source>
        <dbReference type="Proteomes" id="UP000064967"/>
    </source>
</evidence>